<dbReference type="SMART" id="SM00700">
    <property type="entry name" value="JHBP"/>
    <property type="match status" value="1"/>
</dbReference>
<evidence type="ECO:0000256" key="3">
    <source>
        <dbReference type="ARBA" id="ARBA00060902"/>
    </source>
</evidence>
<proteinExistence type="evidence at transcript level"/>
<dbReference type="EMBL" id="OR247757">
    <property type="protein sequence ID" value="WZP32414.1"/>
    <property type="molecule type" value="mRNA"/>
</dbReference>
<evidence type="ECO:0000256" key="4">
    <source>
        <dbReference type="SAM" id="SignalP"/>
    </source>
</evidence>
<reference evidence="5" key="1">
    <citation type="submission" date="2023-06" db="EMBL/GenBank/DDBJ databases">
        <title>Takout-proteins of Maconellicoccus hirsutus.</title>
        <authorList>
            <person name="S S.B."/>
            <person name="Negi N."/>
            <person name="Nagarjuna Reddy K."/>
            <person name="R G.G."/>
        </authorList>
    </citation>
    <scope>NUCLEOTIDE SEQUENCE</scope>
</reference>
<dbReference type="GO" id="GO:0005615">
    <property type="term" value="C:extracellular space"/>
    <property type="evidence" value="ECO:0007669"/>
    <property type="project" value="TreeGrafter"/>
</dbReference>
<protein>
    <submittedName>
        <fullName evidence="5">Circadian clock-controlled protein</fullName>
    </submittedName>
</protein>
<name>A0AAU6SHC0_MACHI</name>
<keyword evidence="2" id="KW-0090">Biological rhythms</keyword>
<keyword evidence="1 4" id="KW-0732">Signal</keyword>
<dbReference type="InterPro" id="IPR038606">
    <property type="entry name" value="To_sf"/>
</dbReference>
<sequence>MCTQYFSSRSFILLFCVILGLSLAQCKRSSKIPDDIHLCKKDDPELNKCLEELFESVRPKLSQGIPEIGLPPMDPLILKEVVIFRGGTGQNMRAVGHDIKITGISNLKINYIKADVENLEISVGVHFPYLRYEGQYDVNARFVNIPVKGKGPMRGNATEVDAQAILKGKFVEVNGEKFVEFTSATVDVDVKDYSVRVEKLFPDKQLNDAINVLINDRKMQSMATAKPIVNKVAGSMMLEMVNRIAKNLSFDEVFA</sequence>
<dbReference type="PANTHER" id="PTHR11008:SF39">
    <property type="entry name" value="CIRCADIAN CLOCK-CONTROLLED PROTEIN-LIKE PROTEIN"/>
    <property type="match status" value="1"/>
</dbReference>
<organism evidence="5">
    <name type="scientific">Maconellicoccus hirsutus</name>
    <name type="common">Pink hibiscus mealybug</name>
    <dbReference type="NCBI Taxonomy" id="177089"/>
    <lineage>
        <taxon>Eukaryota</taxon>
        <taxon>Metazoa</taxon>
        <taxon>Ecdysozoa</taxon>
        <taxon>Arthropoda</taxon>
        <taxon>Hexapoda</taxon>
        <taxon>Insecta</taxon>
        <taxon>Pterygota</taxon>
        <taxon>Neoptera</taxon>
        <taxon>Paraneoptera</taxon>
        <taxon>Hemiptera</taxon>
        <taxon>Sternorrhyncha</taxon>
        <taxon>Coccoidea</taxon>
        <taxon>Pseudococcidae</taxon>
        <taxon>Maconellicoccus</taxon>
    </lineage>
</organism>
<evidence type="ECO:0000256" key="1">
    <source>
        <dbReference type="ARBA" id="ARBA00022729"/>
    </source>
</evidence>
<dbReference type="AlphaFoldDB" id="A0AAU6SHC0"/>
<feature type="chain" id="PRO_5043357942" evidence="4">
    <location>
        <begin position="25"/>
        <end position="255"/>
    </location>
</feature>
<dbReference type="PANTHER" id="PTHR11008">
    <property type="entry name" value="PROTEIN TAKEOUT-LIKE PROTEIN"/>
    <property type="match status" value="1"/>
</dbReference>
<accession>A0AAU6SHC0</accession>
<evidence type="ECO:0000313" key="5">
    <source>
        <dbReference type="EMBL" id="WZP32414.1"/>
    </source>
</evidence>
<evidence type="ECO:0000256" key="2">
    <source>
        <dbReference type="ARBA" id="ARBA00023108"/>
    </source>
</evidence>
<dbReference type="Gene3D" id="3.15.10.30">
    <property type="entry name" value="Haemolymph juvenile hormone binding protein"/>
    <property type="match status" value="1"/>
</dbReference>
<dbReference type="GO" id="GO:0007623">
    <property type="term" value="P:circadian rhythm"/>
    <property type="evidence" value="ECO:0007669"/>
    <property type="project" value="UniProtKB-ARBA"/>
</dbReference>
<comment type="similarity">
    <text evidence="3">Belongs to the TO family.</text>
</comment>
<dbReference type="InterPro" id="IPR010562">
    <property type="entry name" value="Haemolymph_juvenile_hormone-bd"/>
</dbReference>
<dbReference type="FunFam" id="3.15.10.30:FF:000001">
    <property type="entry name" value="Takeout-like protein 1"/>
    <property type="match status" value="1"/>
</dbReference>
<dbReference type="Pfam" id="PF06585">
    <property type="entry name" value="JHBP"/>
    <property type="match status" value="1"/>
</dbReference>
<feature type="signal peptide" evidence="4">
    <location>
        <begin position="1"/>
        <end position="24"/>
    </location>
</feature>